<feature type="domain" description="Calcineurin-like phosphoesterase" evidence="3">
    <location>
        <begin position="46"/>
        <end position="241"/>
    </location>
</feature>
<evidence type="ECO:0000259" key="3">
    <source>
        <dbReference type="Pfam" id="PF00149"/>
    </source>
</evidence>
<dbReference type="PROSITE" id="PS00785">
    <property type="entry name" value="5_NUCLEOTIDASE_1"/>
    <property type="match status" value="1"/>
</dbReference>
<dbReference type="GO" id="GO:0009166">
    <property type="term" value="P:nucleotide catabolic process"/>
    <property type="evidence" value="ECO:0007669"/>
    <property type="project" value="InterPro"/>
</dbReference>
<evidence type="ECO:0000256" key="2">
    <source>
        <dbReference type="SAM" id="MobiDB-lite"/>
    </source>
</evidence>
<dbReference type="Gene3D" id="3.90.780.10">
    <property type="entry name" value="5'-Nucleotidase, C-terminal domain"/>
    <property type="match status" value="2"/>
</dbReference>
<evidence type="ECO:0000313" key="7">
    <source>
        <dbReference type="Proteomes" id="UP000278746"/>
    </source>
</evidence>
<keyword evidence="1" id="KW-0732">Signal</keyword>
<dbReference type="CDD" id="cd00845">
    <property type="entry name" value="MPP_UshA_N_like"/>
    <property type="match status" value="1"/>
</dbReference>
<accession>A0A3M7TPU5</accession>
<dbReference type="EMBL" id="RHIB01000002">
    <property type="protein sequence ID" value="RNA67465.1"/>
    <property type="molecule type" value="Genomic_DNA"/>
</dbReference>
<dbReference type="InterPro" id="IPR006179">
    <property type="entry name" value="5_nucleotidase/apyrase"/>
</dbReference>
<name>A0A3M7TPU5_9BACI</name>
<dbReference type="Pfam" id="PF02872">
    <property type="entry name" value="5_nucleotid_C"/>
    <property type="match status" value="2"/>
</dbReference>
<dbReference type="Gene3D" id="3.60.21.10">
    <property type="match status" value="1"/>
</dbReference>
<dbReference type="GO" id="GO:0046872">
    <property type="term" value="F:metal ion binding"/>
    <property type="evidence" value="ECO:0007669"/>
    <property type="project" value="InterPro"/>
</dbReference>
<dbReference type="OrthoDB" id="9775118at2"/>
<dbReference type="PANTHER" id="PTHR11575">
    <property type="entry name" value="5'-NUCLEOTIDASE-RELATED"/>
    <property type="match status" value="1"/>
</dbReference>
<dbReference type="InterPro" id="IPR045939">
    <property type="entry name" value="YhcR_N"/>
</dbReference>
<dbReference type="GO" id="GO:0000166">
    <property type="term" value="F:nucleotide binding"/>
    <property type="evidence" value="ECO:0007669"/>
    <property type="project" value="InterPro"/>
</dbReference>
<dbReference type="Pfam" id="PF19886">
    <property type="entry name" value="DUF6359"/>
    <property type="match status" value="1"/>
</dbReference>
<dbReference type="PANTHER" id="PTHR11575:SF24">
    <property type="entry name" value="5'-NUCLEOTIDASE"/>
    <property type="match status" value="1"/>
</dbReference>
<dbReference type="PRINTS" id="PR01607">
    <property type="entry name" value="APYRASEFAMLY"/>
</dbReference>
<keyword evidence="7" id="KW-1185">Reference proteome</keyword>
<feature type="compositionally biased region" description="Gly residues" evidence="2">
    <location>
        <begin position="1059"/>
        <end position="1080"/>
    </location>
</feature>
<reference evidence="6 7" key="1">
    <citation type="submission" date="2018-10" db="EMBL/GenBank/DDBJ databases">
        <title>Bacillus Keqinensis sp. nov., a moderately halophilic bacterium isolated from a saline-alkaline lake.</title>
        <authorList>
            <person name="Wang H."/>
        </authorList>
    </citation>
    <scope>NUCLEOTIDE SEQUENCE [LARGE SCALE GENOMIC DNA]</scope>
    <source>
        <strain evidence="6 7">KQ-3</strain>
    </source>
</reference>
<feature type="compositionally biased region" description="Acidic residues" evidence="2">
    <location>
        <begin position="1019"/>
        <end position="1032"/>
    </location>
</feature>
<dbReference type="Proteomes" id="UP000278746">
    <property type="component" value="Unassembled WGS sequence"/>
</dbReference>
<comment type="caution">
    <text evidence="6">The sequence shown here is derived from an EMBL/GenBank/DDBJ whole genome shotgun (WGS) entry which is preliminary data.</text>
</comment>
<dbReference type="CDD" id="cd04486">
    <property type="entry name" value="YhcR_OBF_like"/>
    <property type="match status" value="1"/>
</dbReference>
<dbReference type="GO" id="GO:0016788">
    <property type="term" value="F:hydrolase activity, acting on ester bonds"/>
    <property type="evidence" value="ECO:0007669"/>
    <property type="project" value="InterPro"/>
</dbReference>
<dbReference type="InterPro" id="IPR006146">
    <property type="entry name" value="5'-Nucleotdase_CS"/>
</dbReference>
<dbReference type="SUPFAM" id="SSF55816">
    <property type="entry name" value="5'-nucleotidase (syn. UDP-sugar hydrolase), C-terminal domain"/>
    <property type="match status" value="2"/>
</dbReference>
<dbReference type="InterPro" id="IPR036907">
    <property type="entry name" value="5'-Nucleotdase_C_sf"/>
</dbReference>
<gene>
    <name evidence="6" type="ORF">EBO34_12060</name>
</gene>
<feature type="domain" description="5'-Nucleotidase C-terminal" evidence="4">
    <location>
        <begin position="317"/>
        <end position="463"/>
    </location>
</feature>
<proteinExistence type="predicted"/>
<evidence type="ECO:0000313" key="6">
    <source>
        <dbReference type="EMBL" id="RNA67465.1"/>
    </source>
</evidence>
<feature type="domain" description="Endonuclease YhcR N-terminal" evidence="5">
    <location>
        <begin position="716"/>
        <end position="820"/>
    </location>
</feature>
<feature type="region of interest" description="Disordered" evidence="2">
    <location>
        <begin position="999"/>
        <end position="1080"/>
    </location>
</feature>
<evidence type="ECO:0000259" key="5">
    <source>
        <dbReference type="Pfam" id="PF19886"/>
    </source>
</evidence>
<dbReference type="Pfam" id="PF00149">
    <property type="entry name" value="Metallophos"/>
    <property type="match status" value="1"/>
</dbReference>
<evidence type="ECO:0000259" key="4">
    <source>
        <dbReference type="Pfam" id="PF02872"/>
    </source>
</evidence>
<protein>
    <submittedName>
        <fullName evidence="6">Multifunctional 2',3'-cyclic-nucleotide 2'-phosphodiesterase/5'-nucleotidase/3'-nucleotidase</fullName>
    </submittedName>
</protein>
<sequence>MMNLQRGYKQVLAVAIAFILVFQTITGAMGIGLSSVEAADSEGLELKILHTNDIHSAIDPLGKASAYINAEREAAEYSLFLDAGDIFSGNPVVDLAYGEPMIEVLNAMELDAIVIGNHEFDYGQEQFSLRVEESDFPWISANMEVVDDSILIEQPDPYVEFDLDGLTVGVLGLTETPPSTAPAGVVGIEFHDPIETALEFAHKADEVDVLVGLTHHGYTEDRRLAEQVDFFDVIIGGHSHTRLTAPQVVNGTPIVQTGANGDSVGNLTLTVDEETREVTSVEGFLESTSSMTETNEEVQEIIDRWNEEMGEYLDQEIGYSNTGLSRDGRTVRDAPLGNFWTDAMKEMGEADLALTNNGGIRDSISAGTITYRDIYTVEPFANEVMVLEMTGQAIQDVIEFSYSRRNSIDLQTSGLHYEILTYDSGNYYDSVLTVDGEPLEMDEYYTVAVADYIGTGGSGYEFVGENARQAGFMTTAMINFAKSLTEEGLDIDYPANEGRISVKVAEDAPIEGDIIGETENGLSSLNNALGDSSLGNLYTDSVRAKTEADASVLNASSITGTIAPGVITDAMIEGLDGFGNEIVTVDTTGEKMKEVLLGQANYHRGVDLQVSGLKYELVEGDGSSRFESVNLFYEDGSEVADNDTFTVGYNDFMHGQGFYNLGDTNVNDNYGKVWESIVDYVENHEGPIDYVEGERITIDYAEGNEPGPGPAPGDALTVAEARDNQGQDAKVVGYIVGHIISGTNVSSEAPFGNDFNFAIADTPGETDIDKMLYVQVPAAFRSDFGLQTNPEHIGERVLVDGSLQAYFQRPGLQSAKSFEFIAEEPGPVEPVSISEAREANNGDTVSVEGVVTSQPGAWGAQGFYIQDETAGIYVYQFDEGAVNKGDTVKVTGVCGDFNGELQIADLEMLEVTGSAEEPAPLELTPAGVGAENEAELVKLSEATITDLTPQGTFGTFEFTAVSGDESVLIRVDNRTGLAYDDFAFEDGDVVDITGLSSQFQGTPQVKPRGADDIVLSDVKEEEDEDSEEEEEENTRPGNGKGKGKGHDKDNGNENKGPGNNNGNGKGQGPGNNNGNGKGNN</sequence>
<feature type="domain" description="5'-Nucleotidase C-terminal" evidence="4">
    <location>
        <begin position="515"/>
        <end position="658"/>
    </location>
</feature>
<dbReference type="InterPro" id="IPR029052">
    <property type="entry name" value="Metallo-depent_PP-like"/>
</dbReference>
<dbReference type="InterPro" id="IPR004843">
    <property type="entry name" value="Calcineurin-like_PHP"/>
</dbReference>
<dbReference type="SUPFAM" id="SSF56300">
    <property type="entry name" value="Metallo-dependent phosphatases"/>
    <property type="match status" value="1"/>
</dbReference>
<dbReference type="InterPro" id="IPR008334">
    <property type="entry name" value="5'-Nucleotdase_C"/>
</dbReference>
<dbReference type="AlphaFoldDB" id="A0A3M7TPU5"/>
<evidence type="ECO:0000256" key="1">
    <source>
        <dbReference type="ARBA" id="ARBA00022729"/>
    </source>
</evidence>
<organism evidence="6 7">
    <name type="scientific">Alteribacter keqinensis</name>
    <dbReference type="NCBI Taxonomy" id="2483800"/>
    <lineage>
        <taxon>Bacteria</taxon>
        <taxon>Bacillati</taxon>
        <taxon>Bacillota</taxon>
        <taxon>Bacilli</taxon>
        <taxon>Bacillales</taxon>
        <taxon>Bacillaceae</taxon>
        <taxon>Alteribacter</taxon>
    </lineage>
</organism>